<dbReference type="RefSeq" id="WP_099912281.1">
    <property type="nucleotide sequence ID" value="NZ_AWWI01000121.1"/>
</dbReference>
<keyword evidence="3" id="KW-1185">Reference proteome</keyword>
<sequence length="241" mass="26573">MLRSFDDLVRYQARMGEDRFPITDLLFNAQDGALKYLMVDTGGWLDSQQALVAASLVGEMTVDTAEVVLKATPEEFAQAPRWEGEHQPLFPILSNLPPLVVGPFGGTYAPLALAAEIDAETDAEDADRDPRAEAAMKRFETAKSWLGVDIFGRDGALGVLDDLLLDPETGRITHLVIDNGKVLSGKLLVVPYSVLRYRAGGGHLVLDTNAEALGKAPQIDQIDRLERHWHHDVHNYYMIPV</sequence>
<gene>
    <name evidence="2" type="ORF">P775_18870</name>
</gene>
<evidence type="ECO:0000313" key="3">
    <source>
        <dbReference type="Proteomes" id="UP000231259"/>
    </source>
</evidence>
<dbReference type="Proteomes" id="UP000231259">
    <property type="component" value="Unassembled WGS sequence"/>
</dbReference>
<organism evidence="2 3">
    <name type="scientific">Puniceibacterium antarcticum</name>
    <dbReference type="NCBI Taxonomy" id="1206336"/>
    <lineage>
        <taxon>Bacteria</taxon>
        <taxon>Pseudomonadati</taxon>
        <taxon>Pseudomonadota</taxon>
        <taxon>Alphaproteobacteria</taxon>
        <taxon>Rhodobacterales</taxon>
        <taxon>Paracoccaceae</taxon>
        <taxon>Puniceibacterium</taxon>
    </lineage>
</organism>
<dbReference type="AlphaFoldDB" id="A0A2G8RAP4"/>
<proteinExistence type="predicted"/>
<feature type="domain" description="PRC-barrel" evidence="1">
    <location>
        <begin position="142"/>
        <end position="212"/>
    </location>
</feature>
<dbReference type="Pfam" id="PF05239">
    <property type="entry name" value="PRC"/>
    <property type="match status" value="1"/>
</dbReference>
<evidence type="ECO:0000259" key="1">
    <source>
        <dbReference type="Pfam" id="PF05239"/>
    </source>
</evidence>
<dbReference type="EMBL" id="AWWI01000121">
    <property type="protein sequence ID" value="PIL18635.1"/>
    <property type="molecule type" value="Genomic_DNA"/>
</dbReference>
<evidence type="ECO:0000313" key="2">
    <source>
        <dbReference type="EMBL" id="PIL18635.1"/>
    </source>
</evidence>
<protein>
    <recommendedName>
        <fullName evidence="1">PRC-barrel domain-containing protein</fullName>
    </recommendedName>
</protein>
<dbReference type="SUPFAM" id="SSF50346">
    <property type="entry name" value="PRC-barrel domain"/>
    <property type="match status" value="2"/>
</dbReference>
<name>A0A2G8RAP4_9RHOB</name>
<dbReference type="Gene3D" id="2.30.30.240">
    <property type="entry name" value="PRC-barrel domain"/>
    <property type="match status" value="2"/>
</dbReference>
<comment type="caution">
    <text evidence="2">The sequence shown here is derived from an EMBL/GenBank/DDBJ whole genome shotgun (WGS) entry which is preliminary data.</text>
</comment>
<dbReference type="PANTHER" id="PTHR36505:SF1">
    <property type="entry name" value="BLR1072 PROTEIN"/>
    <property type="match status" value="1"/>
</dbReference>
<dbReference type="InterPro" id="IPR027275">
    <property type="entry name" value="PRC-brl_dom"/>
</dbReference>
<dbReference type="PANTHER" id="PTHR36505">
    <property type="entry name" value="BLR1072 PROTEIN"/>
    <property type="match status" value="1"/>
</dbReference>
<dbReference type="OrthoDB" id="7865530at2"/>
<dbReference type="InterPro" id="IPR011033">
    <property type="entry name" value="PRC_barrel-like_sf"/>
</dbReference>
<reference evidence="2 3" key="1">
    <citation type="submission" date="2013-09" db="EMBL/GenBank/DDBJ databases">
        <title>Genome sequencing of Phaeobacter antarcticus sp. nov. SM1211.</title>
        <authorList>
            <person name="Zhang X.-Y."/>
            <person name="Liu C."/>
            <person name="Chen X.-L."/>
            <person name="Xie B.-B."/>
            <person name="Qin Q.-L."/>
            <person name="Rong J.-C."/>
            <person name="Zhang Y.-Z."/>
        </authorList>
    </citation>
    <scope>NUCLEOTIDE SEQUENCE [LARGE SCALE GENOMIC DNA]</scope>
    <source>
        <strain evidence="2 3">SM1211</strain>
    </source>
</reference>
<accession>A0A2G8RAP4</accession>